<gene>
    <name evidence="1" type="ORF">D5086_006471</name>
</gene>
<sequence length="144" mass="16364">MKANFDTRLKYTKAFLIDSLPLLTKIHCNDEARNTHKREDPSWRARAHAKQSDFEADRFSMCPASPAWLTLSSSPDVPIPRGILNQAMERLLEVWLPKEVAHLKWRITRALAMSGNMKVYQMSAESGLTHGRAAHPPSPSRRSN</sequence>
<organism evidence="1 2">
    <name type="scientific">Populus alba</name>
    <name type="common">White poplar</name>
    <dbReference type="NCBI Taxonomy" id="43335"/>
    <lineage>
        <taxon>Eukaryota</taxon>
        <taxon>Viridiplantae</taxon>
        <taxon>Streptophyta</taxon>
        <taxon>Embryophyta</taxon>
        <taxon>Tracheophyta</taxon>
        <taxon>Spermatophyta</taxon>
        <taxon>Magnoliopsida</taxon>
        <taxon>eudicotyledons</taxon>
        <taxon>Gunneridae</taxon>
        <taxon>Pentapetalae</taxon>
        <taxon>rosids</taxon>
        <taxon>fabids</taxon>
        <taxon>Malpighiales</taxon>
        <taxon>Salicaceae</taxon>
        <taxon>Saliceae</taxon>
        <taxon>Populus</taxon>
    </lineage>
</organism>
<name>A0ACC4CKN8_POPAL</name>
<evidence type="ECO:0000313" key="1">
    <source>
        <dbReference type="EMBL" id="KAL3598553.1"/>
    </source>
</evidence>
<evidence type="ECO:0000313" key="2">
    <source>
        <dbReference type="Proteomes" id="UP000309997"/>
    </source>
</evidence>
<dbReference type="EMBL" id="RCHU02000003">
    <property type="protein sequence ID" value="KAL3598553.1"/>
    <property type="molecule type" value="Genomic_DNA"/>
</dbReference>
<proteinExistence type="predicted"/>
<dbReference type="Proteomes" id="UP000309997">
    <property type="component" value="Unassembled WGS sequence"/>
</dbReference>
<comment type="caution">
    <text evidence="1">The sequence shown here is derived from an EMBL/GenBank/DDBJ whole genome shotgun (WGS) entry which is preliminary data.</text>
</comment>
<protein>
    <submittedName>
        <fullName evidence="1">Uncharacterized protein</fullName>
    </submittedName>
</protein>
<reference evidence="1 2" key="1">
    <citation type="journal article" date="2024" name="Plant Biotechnol. J.">
        <title>Genome and CRISPR/Cas9 system of a widespread forest tree (Populus alba) in the world.</title>
        <authorList>
            <person name="Liu Y.J."/>
            <person name="Jiang P.F."/>
            <person name="Han X.M."/>
            <person name="Li X.Y."/>
            <person name="Wang H.M."/>
            <person name="Wang Y.J."/>
            <person name="Wang X.X."/>
            <person name="Zeng Q.Y."/>
        </authorList>
    </citation>
    <scope>NUCLEOTIDE SEQUENCE [LARGE SCALE GENOMIC DNA]</scope>
    <source>
        <strain evidence="2">cv. PAL-ZL1</strain>
    </source>
</reference>
<accession>A0ACC4CKN8</accession>
<keyword evidence="2" id="KW-1185">Reference proteome</keyword>